<dbReference type="Proteomes" id="UP000186955">
    <property type="component" value="Unassembled WGS sequence"/>
</dbReference>
<accession>A0A1Q5SUE5</accession>
<comment type="caution">
    <text evidence="2">The sequence shown here is derived from an EMBL/GenBank/DDBJ whole genome shotgun (WGS) entry which is preliminary data.</text>
</comment>
<dbReference type="AlphaFoldDB" id="A0A1Q5SUE5"/>
<evidence type="ECO:0000256" key="1">
    <source>
        <dbReference type="SAM" id="MobiDB-lite"/>
    </source>
</evidence>
<name>A0A1Q5SUE5_9EURO</name>
<feature type="region of interest" description="Disordered" evidence="1">
    <location>
        <begin position="1"/>
        <end position="75"/>
    </location>
</feature>
<organism evidence="2 3">
    <name type="scientific">Penicillium subrubescens</name>
    <dbReference type="NCBI Taxonomy" id="1316194"/>
    <lineage>
        <taxon>Eukaryota</taxon>
        <taxon>Fungi</taxon>
        <taxon>Dikarya</taxon>
        <taxon>Ascomycota</taxon>
        <taxon>Pezizomycotina</taxon>
        <taxon>Eurotiomycetes</taxon>
        <taxon>Eurotiomycetidae</taxon>
        <taxon>Eurotiales</taxon>
        <taxon>Aspergillaceae</taxon>
        <taxon>Penicillium</taxon>
    </lineage>
</organism>
<feature type="compositionally biased region" description="Basic residues" evidence="1">
    <location>
        <begin position="24"/>
        <end position="33"/>
    </location>
</feature>
<gene>
    <name evidence="2" type="ORF">PENSUB_13010</name>
</gene>
<protein>
    <submittedName>
        <fullName evidence="2">Uncharacterized protein</fullName>
    </submittedName>
</protein>
<keyword evidence="3" id="KW-1185">Reference proteome</keyword>
<evidence type="ECO:0000313" key="3">
    <source>
        <dbReference type="Proteomes" id="UP000186955"/>
    </source>
</evidence>
<evidence type="ECO:0000313" key="2">
    <source>
        <dbReference type="EMBL" id="OKO91603.1"/>
    </source>
</evidence>
<proteinExistence type="predicted"/>
<sequence>MLSSDHGFMNHQTLPQALPLRIQQPHHQHHHHGPAVADPRGYPGPTSYEERSSPMLSHGGNNVRHRLRTYDVESQ</sequence>
<reference evidence="2 3" key="1">
    <citation type="submission" date="2016-10" db="EMBL/GenBank/DDBJ databases">
        <title>Genome sequence of the ascomycete fungus Penicillium subrubescens.</title>
        <authorList>
            <person name="De Vries R.P."/>
            <person name="Peng M."/>
            <person name="Dilokpimol A."/>
            <person name="Hilden K."/>
            <person name="Makela M.R."/>
            <person name="Grigoriev I."/>
            <person name="Riley R."/>
            <person name="Granchi Z."/>
        </authorList>
    </citation>
    <scope>NUCLEOTIDE SEQUENCE [LARGE SCALE GENOMIC DNA]</scope>
    <source>
        <strain evidence="2 3">CBS 132785</strain>
    </source>
</reference>
<dbReference type="EMBL" id="MNBE01000746">
    <property type="protein sequence ID" value="OKO91603.1"/>
    <property type="molecule type" value="Genomic_DNA"/>
</dbReference>